<dbReference type="GO" id="GO:0046872">
    <property type="term" value="F:metal ion binding"/>
    <property type="evidence" value="ECO:0007669"/>
    <property type="project" value="InterPro"/>
</dbReference>
<feature type="domain" description="ATP-grasp" evidence="9">
    <location>
        <begin position="122"/>
        <end position="313"/>
    </location>
</feature>
<dbReference type="PROSITE" id="PS00867">
    <property type="entry name" value="CPSASE_2"/>
    <property type="match status" value="1"/>
</dbReference>
<dbReference type="InterPro" id="IPR011764">
    <property type="entry name" value="Biotin_carboxylation_dom"/>
</dbReference>
<dbReference type="InterPro" id="IPR011053">
    <property type="entry name" value="Single_hybrid_motif"/>
</dbReference>
<proteinExistence type="predicted"/>
<feature type="domain" description="Lipoyl-binding" evidence="8">
    <location>
        <begin position="507"/>
        <end position="581"/>
    </location>
</feature>
<dbReference type="InterPro" id="IPR005481">
    <property type="entry name" value="BC-like_N"/>
</dbReference>
<keyword evidence="6" id="KW-0092">Biotin</keyword>
<dbReference type="InterPro" id="IPR011054">
    <property type="entry name" value="Rudment_hybrid_motif"/>
</dbReference>
<dbReference type="AlphaFoldDB" id="A0AB38XMH1"/>
<evidence type="ECO:0000256" key="2">
    <source>
        <dbReference type="ARBA" id="ARBA00013263"/>
    </source>
</evidence>
<gene>
    <name evidence="11" type="ORF">PIG85_07475</name>
</gene>
<dbReference type="EMBL" id="CP116394">
    <property type="protein sequence ID" value="WCE45491.1"/>
    <property type="molecule type" value="Genomic_DNA"/>
</dbReference>
<keyword evidence="5 7" id="KW-0067">ATP-binding</keyword>
<dbReference type="GO" id="GO:0005524">
    <property type="term" value="F:ATP binding"/>
    <property type="evidence" value="ECO:0007669"/>
    <property type="project" value="UniProtKB-UniRule"/>
</dbReference>
<evidence type="ECO:0000313" key="11">
    <source>
        <dbReference type="EMBL" id="WCE45491.1"/>
    </source>
</evidence>
<dbReference type="Gene3D" id="2.40.50.100">
    <property type="match status" value="1"/>
</dbReference>
<protein>
    <recommendedName>
        <fullName evidence="2">biotin carboxylase</fullName>
        <ecNumber evidence="2">6.3.4.14</ecNumber>
    </recommendedName>
</protein>
<dbReference type="CDD" id="cd06850">
    <property type="entry name" value="biotinyl_domain"/>
    <property type="match status" value="1"/>
</dbReference>
<dbReference type="SUPFAM" id="SSF56059">
    <property type="entry name" value="Glutathione synthetase ATP-binding domain-like"/>
    <property type="match status" value="1"/>
</dbReference>
<dbReference type="PROSITE" id="PS50968">
    <property type="entry name" value="BIOTINYL_LIPOYL"/>
    <property type="match status" value="1"/>
</dbReference>
<dbReference type="EC" id="6.3.4.14" evidence="2"/>
<dbReference type="PANTHER" id="PTHR18866">
    <property type="entry name" value="CARBOXYLASE:PYRUVATE/ACETYL-COA/PROPIONYL-COA CARBOXYLASE"/>
    <property type="match status" value="1"/>
</dbReference>
<feature type="domain" description="Biotin carboxylation" evidence="10">
    <location>
        <begin position="3"/>
        <end position="439"/>
    </location>
</feature>
<dbReference type="PROSITE" id="PS50975">
    <property type="entry name" value="ATP_GRASP"/>
    <property type="match status" value="1"/>
</dbReference>
<evidence type="ECO:0000256" key="6">
    <source>
        <dbReference type="ARBA" id="ARBA00023267"/>
    </source>
</evidence>
<dbReference type="Pfam" id="PF02786">
    <property type="entry name" value="CPSase_L_D2"/>
    <property type="match status" value="1"/>
</dbReference>
<evidence type="ECO:0000256" key="1">
    <source>
        <dbReference type="ARBA" id="ARBA00001953"/>
    </source>
</evidence>
<dbReference type="Proteomes" id="UP001211044">
    <property type="component" value="Chromosome"/>
</dbReference>
<dbReference type="SUPFAM" id="SSF52440">
    <property type="entry name" value="PreATP-grasp domain"/>
    <property type="match status" value="1"/>
</dbReference>
<dbReference type="Pfam" id="PF00289">
    <property type="entry name" value="Biotin_carb_N"/>
    <property type="match status" value="1"/>
</dbReference>
<dbReference type="PROSITE" id="PS00188">
    <property type="entry name" value="BIOTIN"/>
    <property type="match status" value="1"/>
</dbReference>
<evidence type="ECO:0000259" key="9">
    <source>
        <dbReference type="PROSITE" id="PS50975"/>
    </source>
</evidence>
<evidence type="ECO:0000256" key="7">
    <source>
        <dbReference type="PROSITE-ProRule" id="PRU00409"/>
    </source>
</evidence>
<dbReference type="InterPro" id="IPR000089">
    <property type="entry name" value="Biotin_lipoyl"/>
</dbReference>
<dbReference type="InterPro" id="IPR001882">
    <property type="entry name" value="Biotin_BS"/>
</dbReference>
<dbReference type="Gene3D" id="3.30.470.20">
    <property type="entry name" value="ATP-grasp fold, B domain"/>
    <property type="match status" value="1"/>
</dbReference>
<dbReference type="InterPro" id="IPR050856">
    <property type="entry name" value="Biotin_carboxylase_complex"/>
</dbReference>
<keyword evidence="3" id="KW-0436">Ligase</keyword>
<accession>A0AB38XMH1</accession>
<sequence>MKKLEKILIANRGEIALRVVRTVREMGLKSVACYADEDINTLAVREADEAYALGGLRAGDTYLNHDAVLEVARKSGADAIHPGYGFLSENAEFARKVAEAGITWIGPKAEVIHALGDKIDARALAKDANVPTIPGSAGPVRTEAEAAALAEQIGYPVLLKRADGGGGRGIIRIRSRKDLTDYYSVSSPEALELTFLEKICEHARHVETQCMRDVEGNFAVVSTRDCSVQRRNQKLVEEAPAPLLPEGIEQNLTDWSKRLFEQAGYVGVGTCEFLVCDGQAYFLEVNPRLQVEHTVSEEVTGLDLVAEQIRIARHETLSEVPAVRGHAIEIRITAEDPGADLAPATGRVHSLSWPGGAGVRIDSFLEPGSVIGQNFDSLIGKITVHAPTRDQAIARLLRALAETRVEGVPTSKPVFEKVLSSAIFANVHHYTSWFDENHVVDSLGLEPFKASDAKTVAPVKMALEIDGRRHSVVLDEKALAVFGSAGPAGPVRPRQPLRGARKTTAVATTSDDSGAVVSPMQATVVRVAVEDGQKVEEGDLVAVIEAMKMEKYLYAPAAGIARCLVSQGDTVASGQVIVRVGEEE</sequence>
<evidence type="ECO:0000259" key="8">
    <source>
        <dbReference type="PROSITE" id="PS50968"/>
    </source>
</evidence>
<evidence type="ECO:0000313" key="12">
    <source>
        <dbReference type="Proteomes" id="UP001211044"/>
    </source>
</evidence>
<dbReference type="InterPro" id="IPR011761">
    <property type="entry name" value="ATP-grasp"/>
</dbReference>
<dbReference type="SUPFAM" id="SSF51230">
    <property type="entry name" value="Single hybrid motif"/>
    <property type="match status" value="1"/>
</dbReference>
<dbReference type="SUPFAM" id="SSF51246">
    <property type="entry name" value="Rudiment single hybrid motif"/>
    <property type="match status" value="1"/>
</dbReference>
<dbReference type="PROSITE" id="PS50979">
    <property type="entry name" value="BC"/>
    <property type="match status" value="1"/>
</dbReference>
<dbReference type="InterPro" id="IPR005479">
    <property type="entry name" value="CPAse_ATP-bd"/>
</dbReference>
<dbReference type="InterPro" id="IPR005482">
    <property type="entry name" value="Biotin_COase_C"/>
</dbReference>
<evidence type="ECO:0000256" key="3">
    <source>
        <dbReference type="ARBA" id="ARBA00022598"/>
    </source>
</evidence>
<dbReference type="Pfam" id="PF02785">
    <property type="entry name" value="Biotin_carb_C"/>
    <property type="match status" value="1"/>
</dbReference>
<dbReference type="RefSeq" id="WP_004807630.1">
    <property type="nucleotide sequence ID" value="NZ_CP116394.1"/>
</dbReference>
<comment type="cofactor">
    <cofactor evidence="1">
        <name>biotin</name>
        <dbReference type="ChEBI" id="CHEBI:57586"/>
    </cofactor>
</comment>
<dbReference type="KEGG" id="wne:PIG85_07475"/>
<keyword evidence="4 7" id="KW-0547">Nucleotide-binding</keyword>
<evidence type="ECO:0000256" key="4">
    <source>
        <dbReference type="ARBA" id="ARBA00022741"/>
    </source>
</evidence>
<evidence type="ECO:0000256" key="5">
    <source>
        <dbReference type="ARBA" id="ARBA00022840"/>
    </source>
</evidence>
<reference evidence="11" key="1">
    <citation type="submission" date="2023-01" db="EMBL/GenBank/DDBJ databases">
        <title>Comparative Genomic Analysis of the Clinically-Derived Winkia Strain NY0527 Provides Evidence into the Taxonomic Reassignment of Winkia neuii and Characterizes Their Virulence Traits.</title>
        <authorList>
            <person name="Cai X."/>
            <person name="Peng Y."/>
            <person name="Li M."/>
            <person name="Qiu Y."/>
            <person name="Wang Y."/>
            <person name="Xu L."/>
            <person name="Hou Q."/>
        </authorList>
    </citation>
    <scope>NUCLEOTIDE SEQUENCE</scope>
    <source>
        <strain evidence="11">NY0527</strain>
    </source>
</reference>
<evidence type="ECO:0000259" key="10">
    <source>
        <dbReference type="PROSITE" id="PS50979"/>
    </source>
</evidence>
<dbReference type="PANTHER" id="PTHR18866:SF33">
    <property type="entry name" value="METHYLCROTONOYL-COA CARBOXYLASE SUBUNIT ALPHA, MITOCHONDRIAL-RELATED"/>
    <property type="match status" value="1"/>
</dbReference>
<dbReference type="GO" id="GO:0004075">
    <property type="term" value="F:biotin carboxylase activity"/>
    <property type="evidence" value="ECO:0007669"/>
    <property type="project" value="UniProtKB-EC"/>
</dbReference>
<dbReference type="InterPro" id="IPR016185">
    <property type="entry name" value="PreATP-grasp_dom_sf"/>
</dbReference>
<dbReference type="FunFam" id="3.40.50.20:FF:000010">
    <property type="entry name" value="Propionyl-CoA carboxylase subunit alpha"/>
    <property type="match status" value="1"/>
</dbReference>
<name>A0AB38XMH1_9ACTO</name>
<dbReference type="Pfam" id="PF00364">
    <property type="entry name" value="Biotin_lipoyl"/>
    <property type="match status" value="1"/>
</dbReference>
<dbReference type="SMART" id="SM00878">
    <property type="entry name" value="Biotin_carb_C"/>
    <property type="match status" value="1"/>
</dbReference>
<organism evidence="11 12">
    <name type="scientific">Winkia neuii subsp. anitrata</name>
    <dbReference type="NCBI Taxonomy" id="29318"/>
    <lineage>
        <taxon>Bacteria</taxon>
        <taxon>Bacillati</taxon>
        <taxon>Actinomycetota</taxon>
        <taxon>Actinomycetes</taxon>
        <taxon>Actinomycetales</taxon>
        <taxon>Actinomycetaceae</taxon>
        <taxon>Winkia</taxon>
    </lineage>
</organism>